<protein>
    <submittedName>
        <fullName evidence="2">CRISPR-associated protein, Cse1 family</fullName>
    </submittedName>
</protein>
<accession>A0A101IV38</accession>
<dbReference type="PATRIC" id="fig|2198.3.peg.728"/>
<proteinExistence type="predicted"/>
<evidence type="ECO:0000313" key="3">
    <source>
        <dbReference type="Proteomes" id="UP000054598"/>
    </source>
</evidence>
<name>A0A101IV38_9EURY</name>
<dbReference type="Proteomes" id="UP000054598">
    <property type="component" value="Unassembled WGS sequence"/>
</dbReference>
<organism evidence="2 3">
    <name type="scientific">Methanoculleus marisnigri</name>
    <dbReference type="NCBI Taxonomy" id="2198"/>
    <lineage>
        <taxon>Archaea</taxon>
        <taxon>Methanobacteriati</taxon>
        <taxon>Methanobacteriota</taxon>
        <taxon>Stenosarchaea group</taxon>
        <taxon>Methanomicrobia</taxon>
        <taxon>Methanomicrobiales</taxon>
        <taxon>Methanomicrobiaceae</taxon>
        <taxon>Methanoculleus</taxon>
    </lineage>
</organism>
<sequence>MVNLIDDPWIPVVRRDGTRETIAPREITGGAEPVIRLDAPRPDFNGALIQFLIGLVQTAIPPGDNRDWRRKFKTPPPPDELKRAFAPYAHAFNFDGEGPRFMQDYDLNEGVESSVDRLLMEMPGEQTLKLNTDHFLKRGTISRICRSCCATALFTLQTNAPAGGRGHRTSLRGGGPLTTLVMGTTLWETVWLNVLPRDQFEILGNAAKTADPDRFPWMGPTRTSTRNEVTAPTDVHPAQIFFSMPRRIRLDLDHPESGRCDICGCASEDLVSQYATKDGGVNYKGAWKHPLTPYYQPKNAEEPLPKHGQADGISYRNWLGLVQNDTESRTQPALAVQVFRNERQRNLTDYLGYSAPLWAFGYKTDNMKVVCWNESTMPLLHVGEAVREQYEGVVTALIKTADLVAGSTRSCIRKALFGDRKDAGGNIPEVDSRFWQDTESEFYAVLERLREATEKGEDTTALKLQWLSSLSREAEGLFKVYSQADLIGVADPRRIALSRRMLRNYTSPRNKKIREALDLPRDPDDSDAKPRGTRKRSVRQGEHP</sequence>
<dbReference type="InterPro" id="IPR013381">
    <property type="entry name" value="CRISPR-assoc_prot_Cse1"/>
</dbReference>
<feature type="region of interest" description="Disordered" evidence="1">
    <location>
        <begin position="508"/>
        <end position="544"/>
    </location>
</feature>
<gene>
    <name evidence="2" type="ORF">XE10_0876</name>
</gene>
<comment type="caution">
    <text evidence="2">The sequence shown here is derived from an EMBL/GenBank/DDBJ whole genome shotgun (WGS) entry which is preliminary data.</text>
</comment>
<dbReference type="AlphaFoldDB" id="A0A101IV38"/>
<feature type="compositionally biased region" description="Basic and acidic residues" evidence="1">
    <location>
        <begin position="513"/>
        <end position="530"/>
    </location>
</feature>
<evidence type="ECO:0000313" key="2">
    <source>
        <dbReference type="EMBL" id="KUL01901.1"/>
    </source>
</evidence>
<dbReference type="NCBIfam" id="TIGR02547">
    <property type="entry name" value="casA_cse1"/>
    <property type="match status" value="1"/>
</dbReference>
<evidence type="ECO:0000256" key="1">
    <source>
        <dbReference type="SAM" id="MobiDB-lite"/>
    </source>
</evidence>
<dbReference type="CDD" id="cd09729">
    <property type="entry name" value="Cse1_I-E"/>
    <property type="match status" value="1"/>
</dbReference>
<reference evidence="3" key="1">
    <citation type="journal article" date="2015" name="MBio">
        <title>Genome-Resolved Metagenomic Analysis Reveals Roles for Candidate Phyla and Other Microbial Community Members in Biogeochemical Transformations in Oil Reservoirs.</title>
        <authorList>
            <person name="Hu P."/>
            <person name="Tom L."/>
            <person name="Singh A."/>
            <person name="Thomas B.C."/>
            <person name="Baker B.J."/>
            <person name="Piceno Y.M."/>
            <person name="Andersen G.L."/>
            <person name="Banfield J.F."/>
        </authorList>
    </citation>
    <scope>NUCLEOTIDE SEQUENCE [LARGE SCALE GENOMIC DNA]</scope>
</reference>
<dbReference type="Pfam" id="PF09481">
    <property type="entry name" value="CRISPR_Cse1"/>
    <property type="match status" value="1"/>
</dbReference>
<dbReference type="EMBL" id="LGHE01000081">
    <property type="protein sequence ID" value="KUL01901.1"/>
    <property type="molecule type" value="Genomic_DNA"/>
</dbReference>